<dbReference type="RefSeq" id="WP_138086755.1">
    <property type="nucleotide sequence ID" value="NZ_VAUV01000009.1"/>
</dbReference>
<comment type="caution">
    <text evidence="4">The sequence shown here is derived from an EMBL/GenBank/DDBJ whole genome shotgun (WGS) entry which is preliminary data.</text>
</comment>
<feature type="domain" description="DUF1254" evidence="3">
    <location>
        <begin position="71"/>
        <end position="201"/>
    </location>
</feature>
<dbReference type="Pfam" id="PF06863">
    <property type="entry name" value="DUF1254"/>
    <property type="match status" value="1"/>
</dbReference>
<dbReference type="Gene3D" id="2.60.40.1610">
    <property type="entry name" value="Domain of unknown function DUF1254"/>
    <property type="match status" value="1"/>
</dbReference>
<evidence type="ECO:0000256" key="1">
    <source>
        <dbReference type="SAM" id="SignalP"/>
    </source>
</evidence>
<gene>
    <name evidence="4" type="ORF">FEM03_13265</name>
</gene>
<keyword evidence="1" id="KW-0732">Signal</keyword>
<sequence length="473" mass="51947">MKRLNLFLAASFAGFCIAHPSAAQADLPAVEDVKAIAEEAYAYGLPLVMAYTASYEFWMDPGSSQYKSPIGELVHSRRVFTYEDTAVIVPNSDTPYSFVCLDLRAEPYVVTVPAVEKERYYSIQFVDWNTFNYGYIGSRATGSETGDYLVAGPDWKGEVPAGIKGVLRSSSQFTIAIFRTQLFGPDDMANVGRIQDGYQVKSLSAYLKQPAPPAAPAIDFPKSNEQLAKAHFFELLEFVMQFSPAGPEEADIRAKLARIGLGPGKKFDFKDLPPEHKAAALEGVKAGMSSVQARMGTIGKRINGWQVGSAFGDRAFYQGDWLLRAAAAQAGIFGNNAEEAVYPMTRWLPDGEIIDTSKHHYTLTFPAGHLPPAKAFWSVTMYDGKSQLLIKNPIDRYLINSPMLPGMKTNDDGSITVYIQKDSPGAEKEANWLPAPNGPIYMVMRLYWPKIEAPSILPPGEGTWAPPAVTKVK</sequence>
<evidence type="ECO:0000259" key="3">
    <source>
        <dbReference type="Pfam" id="PF06863"/>
    </source>
</evidence>
<dbReference type="OrthoDB" id="40820at2"/>
<name>A0A5R8KCY1_9BACT</name>
<reference evidence="4 5" key="1">
    <citation type="submission" date="2019-05" db="EMBL/GenBank/DDBJ databases">
        <title>Verrucobacter flavum gen. nov., sp. nov. a new member of the family Verrucomicrobiaceae.</title>
        <authorList>
            <person name="Szuroczki S."/>
            <person name="Abbaszade G."/>
            <person name="Szabo A."/>
            <person name="Felfoldi T."/>
            <person name="Schumann P."/>
            <person name="Boka K."/>
            <person name="Keki Z."/>
            <person name="Toumi M."/>
            <person name="Toth E."/>
        </authorList>
    </citation>
    <scope>NUCLEOTIDE SEQUENCE [LARGE SCALE GENOMIC DNA]</scope>
    <source>
        <strain evidence="4 5">MG-N-17</strain>
    </source>
</reference>
<dbReference type="InterPro" id="IPR037050">
    <property type="entry name" value="DUF1254_sf"/>
</dbReference>
<accession>A0A5R8KCY1</accession>
<evidence type="ECO:0000313" key="4">
    <source>
        <dbReference type="EMBL" id="TLD70158.1"/>
    </source>
</evidence>
<proteinExistence type="predicted"/>
<protein>
    <submittedName>
        <fullName evidence="4">DUF1254 domain-containing protein</fullName>
    </submittedName>
</protein>
<dbReference type="InterPro" id="IPR010679">
    <property type="entry name" value="DUF1254"/>
</dbReference>
<dbReference type="SUPFAM" id="SSF160935">
    <property type="entry name" value="VPA0735-like"/>
    <property type="match status" value="1"/>
</dbReference>
<feature type="domain" description="DUF1214" evidence="2">
    <location>
        <begin position="339"/>
        <end position="450"/>
    </location>
</feature>
<evidence type="ECO:0000259" key="2">
    <source>
        <dbReference type="Pfam" id="PF06742"/>
    </source>
</evidence>
<dbReference type="Proteomes" id="UP000306196">
    <property type="component" value="Unassembled WGS sequence"/>
</dbReference>
<dbReference type="AlphaFoldDB" id="A0A5R8KCY1"/>
<dbReference type="PANTHER" id="PTHR36509:SF2">
    <property type="entry name" value="BLL3101 PROTEIN"/>
    <property type="match status" value="1"/>
</dbReference>
<evidence type="ECO:0000313" key="5">
    <source>
        <dbReference type="Proteomes" id="UP000306196"/>
    </source>
</evidence>
<dbReference type="Pfam" id="PF06742">
    <property type="entry name" value="DUF1214"/>
    <property type="match status" value="1"/>
</dbReference>
<dbReference type="InterPro" id="IPR010621">
    <property type="entry name" value="DUF1214"/>
</dbReference>
<keyword evidence="5" id="KW-1185">Reference proteome</keyword>
<organism evidence="4 5">
    <name type="scientific">Phragmitibacter flavus</name>
    <dbReference type="NCBI Taxonomy" id="2576071"/>
    <lineage>
        <taxon>Bacteria</taxon>
        <taxon>Pseudomonadati</taxon>
        <taxon>Verrucomicrobiota</taxon>
        <taxon>Verrucomicrobiia</taxon>
        <taxon>Verrucomicrobiales</taxon>
        <taxon>Verrucomicrobiaceae</taxon>
        <taxon>Phragmitibacter</taxon>
    </lineage>
</organism>
<dbReference type="PANTHER" id="PTHR36509">
    <property type="entry name" value="BLL3101 PROTEIN"/>
    <property type="match status" value="1"/>
</dbReference>
<feature type="signal peptide" evidence="1">
    <location>
        <begin position="1"/>
        <end position="25"/>
    </location>
</feature>
<feature type="chain" id="PRO_5024304272" evidence="1">
    <location>
        <begin position="26"/>
        <end position="473"/>
    </location>
</feature>
<dbReference type="InterPro" id="IPR037049">
    <property type="entry name" value="DUF1214_C_sf"/>
</dbReference>
<dbReference type="EMBL" id="VAUV01000009">
    <property type="protein sequence ID" value="TLD70158.1"/>
    <property type="molecule type" value="Genomic_DNA"/>
</dbReference>
<dbReference type="Gene3D" id="2.60.120.600">
    <property type="entry name" value="Domain of unknown function DUF1214, C-terminal domain"/>
    <property type="match status" value="1"/>
</dbReference>